<evidence type="ECO:0000256" key="2">
    <source>
        <dbReference type="ARBA" id="ARBA00018706"/>
    </source>
</evidence>
<proteinExistence type="inferred from homology"/>
<feature type="region of interest" description="Disordered" evidence="8">
    <location>
        <begin position="1"/>
        <end position="74"/>
    </location>
</feature>
<dbReference type="Gene3D" id="3.40.50.300">
    <property type="entry name" value="P-loop containing nucleotide triphosphate hydrolases"/>
    <property type="match status" value="1"/>
</dbReference>
<feature type="region of interest" description="Disordered" evidence="8">
    <location>
        <begin position="123"/>
        <end position="146"/>
    </location>
</feature>
<dbReference type="AlphaFoldDB" id="A0A0C3F438"/>
<organism evidence="10 11">
    <name type="scientific">Piloderma croceum (strain F 1598)</name>
    <dbReference type="NCBI Taxonomy" id="765440"/>
    <lineage>
        <taxon>Eukaryota</taxon>
        <taxon>Fungi</taxon>
        <taxon>Dikarya</taxon>
        <taxon>Basidiomycota</taxon>
        <taxon>Agaricomycotina</taxon>
        <taxon>Agaricomycetes</taxon>
        <taxon>Agaricomycetidae</taxon>
        <taxon>Atheliales</taxon>
        <taxon>Atheliaceae</taxon>
        <taxon>Piloderma</taxon>
    </lineage>
</organism>
<dbReference type="InterPro" id="IPR045116">
    <property type="entry name" value="Clp1/Grc3"/>
</dbReference>
<dbReference type="GO" id="GO:0005634">
    <property type="term" value="C:nucleus"/>
    <property type="evidence" value="ECO:0007669"/>
    <property type="project" value="TreeGrafter"/>
</dbReference>
<comment type="similarity">
    <text evidence="1">Belongs to the Clp1 family. NOL9/GRC3 subfamily.</text>
</comment>
<evidence type="ECO:0000256" key="8">
    <source>
        <dbReference type="SAM" id="MobiDB-lite"/>
    </source>
</evidence>
<dbReference type="GO" id="GO:0000448">
    <property type="term" value="P:cleavage in ITS2 between 5.8S rRNA and LSU-rRNA of tricistronic rRNA transcript (SSU-rRNA, 5.8S rRNA, LSU-rRNA)"/>
    <property type="evidence" value="ECO:0007669"/>
    <property type="project" value="TreeGrafter"/>
</dbReference>
<dbReference type="GO" id="GO:0005524">
    <property type="term" value="F:ATP binding"/>
    <property type="evidence" value="ECO:0007669"/>
    <property type="project" value="UniProtKB-KW"/>
</dbReference>
<evidence type="ECO:0000256" key="5">
    <source>
        <dbReference type="ARBA" id="ARBA00022741"/>
    </source>
</evidence>
<evidence type="ECO:0000313" key="10">
    <source>
        <dbReference type="EMBL" id="KIM79525.1"/>
    </source>
</evidence>
<dbReference type="PANTHER" id="PTHR12755:SF3">
    <property type="entry name" value="POLYNUCLEOTIDE 5'-HYDROXYL-KINASE NOL9"/>
    <property type="match status" value="1"/>
</dbReference>
<reference evidence="10 11" key="1">
    <citation type="submission" date="2014-04" db="EMBL/GenBank/DDBJ databases">
        <authorList>
            <consortium name="DOE Joint Genome Institute"/>
            <person name="Kuo A."/>
            <person name="Tarkka M."/>
            <person name="Buscot F."/>
            <person name="Kohler A."/>
            <person name="Nagy L.G."/>
            <person name="Floudas D."/>
            <person name="Copeland A."/>
            <person name="Barry K.W."/>
            <person name="Cichocki N."/>
            <person name="Veneault-Fourrey C."/>
            <person name="LaButti K."/>
            <person name="Lindquist E.A."/>
            <person name="Lipzen A."/>
            <person name="Lundell T."/>
            <person name="Morin E."/>
            <person name="Murat C."/>
            <person name="Sun H."/>
            <person name="Tunlid A."/>
            <person name="Henrissat B."/>
            <person name="Grigoriev I.V."/>
            <person name="Hibbett D.S."/>
            <person name="Martin F."/>
            <person name="Nordberg H.P."/>
            <person name="Cantor M.N."/>
            <person name="Hua S.X."/>
        </authorList>
    </citation>
    <scope>NUCLEOTIDE SEQUENCE [LARGE SCALE GENOMIC DNA]</scope>
    <source>
        <strain evidence="10 11">F 1598</strain>
    </source>
</reference>
<name>A0A0C3F438_PILCF</name>
<evidence type="ECO:0000256" key="6">
    <source>
        <dbReference type="ARBA" id="ARBA00022777"/>
    </source>
</evidence>
<dbReference type="FunCoup" id="A0A0C3F438">
    <property type="interactions" value="255"/>
</dbReference>
<evidence type="ECO:0000256" key="7">
    <source>
        <dbReference type="ARBA" id="ARBA00022840"/>
    </source>
</evidence>
<keyword evidence="7" id="KW-0067">ATP-binding</keyword>
<dbReference type="Pfam" id="PF16575">
    <property type="entry name" value="CLP1_P"/>
    <property type="match status" value="1"/>
</dbReference>
<dbReference type="OrthoDB" id="2405412at2759"/>
<evidence type="ECO:0000256" key="3">
    <source>
        <dbReference type="ARBA" id="ARBA00019824"/>
    </source>
</evidence>
<keyword evidence="4" id="KW-0808">Transferase</keyword>
<dbReference type="STRING" id="765440.A0A0C3F438"/>
<reference evidence="11" key="2">
    <citation type="submission" date="2015-01" db="EMBL/GenBank/DDBJ databases">
        <title>Evolutionary Origins and Diversification of the Mycorrhizal Mutualists.</title>
        <authorList>
            <consortium name="DOE Joint Genome Institute"/>
            <consortium name="Mycorrhizal Genomics Consortium"/>
            <person name="Kohler A."/>
            <person name="Kuo A."/>
            <person name="Nagy L.G."/>
            <person name="Floudas D."/>
            <person name="Copeland A."/>
            <person name="Barry K.W."/>
            <person name="Cichocki N."/>
            <person name="Veneault-Fourrey C."/>
            <person name="LaButti K."/>
            <person name="Lindquist E.A."/>
            <person name="Lipzen A."/>
            <person name="Lundell T."/>
            <person name="Morin E."/>
            <person name="Murat C."/>
            <person name="Riley R."/>
            <person name="Ohm R."/>
            <person name="Sun H."/>
            <person name="Tunlid A."/>
            <person name="Henrissat B."/>
            <person name="Grigoriev I.V."/>
            <person name="Hibbett D.S."/>
            <person name="Martin F."/>
        </authorList>
    </citation>
    <scope>NUCLEOTIDE SEQUENCE [LARGE SCALE GENOMIC DNA]</scope>
    <source>
        <strain evidence="11">F 1598</strain>
    </source>
</reference>
<dbReference type="InterPro" id="IPR032319">
    <property type="entry name" value="CLP1_P"/>
</dbReference>
<keyword evidence="6" id="KW-0418">Kinase</keyword>
<evidence type="ECO:0000256" key="1">
    <source>
        <dbReference type="ARBA" id="ARBA00011003"/>
    </source>
</evidence>
<feature type="compositionally biased region" description="Low complexity" evidence="8">
    <location>
        <begin position="1"/>
        <end position="14"/>
    </location>
</feature>
<sequence length="785" mass="85944">MLSAVAARKAAQAAHQDLTKPLPSPKVVSPPPSPSPVSPKKTVSKRKPSAQTPNISSRKTKKTKTKHERARYFAAEDAFVQQDDVIVIDEGSTEESESEADEIMDQDGSLFAASSKPIVFQRPATSKDKRAWSPSHPLQDSSDELMDDGEDEPFVQNIPITTSLPRAIVEERPLLSSFEPNWNNNIFALSSEEINSLESSNLVGDSAIAIILTPGETLSLLGTYALTVMYGSVYLAGVTLHPSQTIHHVFVPRSSPVPALQCFQSNGKTRDPKPVSLPGRVHPFLNADCAVVVLRKLCTGVEGLGRVCRTFEGVFEPSRWHRNDNAPALGLTGVRMLQRQHRDVQSFVLSSSWERALSAVCPVDLPDNETSDLTLVVCLVKGPKKTGKSTFARTLVNRLLARYRKVAYLECDVGQSEFTPCGMVALNIIEQPLFGPPFTHPSIPHLAHYIGSATPRASPSHYLSAVQALVQSYRLDVQSPIVDIVGDNPDDSRIADVIPLVVNTMGWNKGLGADLTRRIEDMVEPTDIFEVEARPFERSWPEMTPHDPFGFSKTRSHILEPIAASILVNKYSAADHRNLSILSYFHAIFPVSQPRDLQQIFAVSWDTAIPLCARPPYEVDLTQALDKVFLIGAGMEDVIPGEIERVLNGAIVGLVSCDSDAIDVEGGSNQSNKVPYVQGAPPVSPFISACRGLALIRSVSPAHKHMHVLTSLPPYLLATCRVMVKGDLEVPVWGMLDFKPDGGEQDDTIAGVEKSKVPYLQWGKGEGIGGDRRRIRRNLMRKGQL</sequence>
<dbReference type="HOGENOM" id="CLU_010345_0_0_1"/>
<gene>
    <name evidence="10" type="ORF">PILCRDRAFT_74200</name>
</gene>
<keyword evidence="11" id="KW-1185">Reference proteome</keyword>
<feature type="compositionally biased region" description="Basic residues" evidence="8">
    <location>
        <begin position="58"/>
        <end position="69"/>
    </location>
</feature>
<dbReference type="InParanoid" id="A0A0C3F438"/>
<dbReference type="PANTHER" id="PTHR12755">
    <property type="entry name" value="CLEAVAGE/POLYADENYLATION FACTOR IA SUBUNIT CLP1P"/>
    <property type="match status" value="1"/>
</dbReference>
<dbReference type="Proteomes" id="UP000054166">
    <property type="component" value="Unassembled WGS sequence"/>
</dbReference>
<evidence type="ECO:0000259" key="9">
    <source>
        <dbReference type="Pfam" id="PF16575"/>
    </source>
</evidence>
<evidence type="ECO:0000256" key="4">
    <source>
        <dbReference type="ARBA" id="ARBA00022679"/>
    </source>
</evidence>
<evidence type="ECO:0000313" key="11">
    <source>
        <dbReference type="Proteomes" id="UP000054166"/>
    </source>
</evidence>
<keyword evidence="5" id="KW-0547">Nucleotide-binding</keyword>
<feature type="compositionally biased region" description="Pro residues" evidence="8">
    <location>
        <begin position="22"/>
        <end position="37"/>
    </location>
</feature>
<dbReference type="EMBL" id="KN833009">
    <property type="protein sequence ID" value="KIM79525.1"/>
    <property type="molecule type" value="Genomic_DNA"/>
</dbReference>
<accession>A0A0C3F438</accession>
<protein>
    <recommendedName>
        <fullName evidence="3">Polynucleotide 5'-hydroxyl-kinase GRC3</fullName>
    </recommendedName>
    <alternativeName>
        <fullName evidence="2">Polynucleotide 5'-hydroxyl-kinase grc3</fullName>
    </alternativeName>
</protein>
<dbReference type="GO" id="GO:0051731">
    <property type="term" value="F:polynucleotide 5'-hydroxyl-kinase activity"/>
    <property type="evidence" value="ECO:0007669"/>
    <property type="project" value="InterPro"/>
</dbReference>
<dbReference type="InterPro" id="IPR027417">
    <property type="entry name" value="P-loop_NTPase"/>
</dbReference>
<feature type="domain" description="Clp1 P-loop" evidence="9">
    <location>
        <begin position="382"/>
        <end position="586"/>
    </location>
</feature>